<sequence length="372" mass="39525">MSTVIKATDPAEFLGLVPSLAGFTPRQSLVMLPFHGKRTHGAMRIDLPGTEIEAETFADVALQALLQVSGVDAVAFVVYTDECAVSVPDGTLLPHLAMTEALLDVCVQTGLRLVEALCVTPDGWGDYLTDEARIESLEDIPGPPSLPGIGDVSGDQLAGAALPPSNLVEREQVGRALQELTHVLERHEQGRAHIGAGDNPIALDVAAVILDDLPSFAEALLEMPSDAAPYSCAALLWCLNRPVLRDAILVQWATDLDFGYHALDAQLEFSDRGSGVPDAVGEVFLGRGSRPDIDRLGCALEVVRFAIARAPQPAKVGALTAAGWLAWALGRSSHAGEYVDQALAIDPHHSMASLISTMLSAAMLPEWSLRRP</sequence>
<dbReference type="OrthoDB" id="4954868at2"/>
<dbReference type="RefSeq" id="WP_087132914.1">
    <property type="nucleotide sequence ID" value="NZ_FUKO01000041.1"/>
</dbReference>
<accession>A0A1R4KNY6</accession>
<dbReference type="Proteomes" id="UP000196320">
    <property type="component" value="Unassembled WGS sequence"/>
</dbReference>
<evidence type="ECO:0000313" key="2">
    <source>
        <dbReference type="Proteomes" id="UP000196320"/>
    </source>
</evidence>
<reference evidence="1 2" key="1">
    <citation type="submission" date="2017-02" db="EMBL/GenBank/DDBJ databases">
        <authorList>
            <person name="Peterson S.W."/>
        </authorList>
    </citation>
    <scope>NUCLEOTIDE SEQUENCE [LARGE SCALE GENOMIC DNA]</scope>
    <source>
        <strain evidence="1 2">B Mb 05.01</strain>
    </source>
</reference>
<dbReference type="InterPro" id="IPR025447">
    <property type="entry name" value="DUF4192"/>
</dbReference>
<proteinExistence type="predicted"/>
<evidence type="ECO:0008006" key="3">
    <source>
        <dbReference type="Google" id="ProtNLM"/>
    </source>
</evidence>
<name>A0A1R4KNY6_9MICO</name>
<evidence type="ECO:0000313" key="1">
    <source>
        <dbReference type="EMBL" id="SJN46000.1"/>
    </source>
</evidence>
<dbReference type="EMBL" id="FUKO01000041">
    <property type="protein sequence ID" value="SJN46000.1"/>
    <property type="molecule type" value="Genomic_DNA"/>
</dbReference>
<organism evidence="1 2">
    <name type="scientific">Microbacterium esteraromaticum</name>
    <dbReference type="NCBI Taxonomy" id="57043"/>
    <lineage>
        <taxon>Bacteria</taxon>
        <taxon>Bacillati</taxon>
        <taxon>Actinomycetota</taxon>
        <taxon>Actinomycetes</taxon>
        <taxon>Micrococcales</taxon>
        <taxon>Microbacteriaceae</taxon>
        <taxon>Microbacterium</taxon>
    </lineage>
</organism>
<protein>
    <recommendedName>
        <fullName evidence="3">DUF4192 family protein</fullName>
    </recommendedName>
</protein>
<dbReference type="Pfam" id="PF13830">
    <property type="entry name" value="DUF4192"/>
    <property type="match status" value="2"/>
</dbReference>
<keyword evidence="2" id="KW-1185">Reference proteome</keyword>
<dbReference type="AlphaFoldDB" id="A0A1R4KNY6"/>
<gene>
    <name evidence="1" type="ORF">FM104_14445</name>
</gene>